<proteinExistence type="inferred from homology"/>
<protein>
    <submittedName>
        <fullName evidence="6">LysR family transcriptional regulator</fullName>
    </submittedName>
</protein>
<dbReference type="EMBL" id="JBHLUE010000026">
    <property type="protein sequence ID" value="MFC0567607.1"/>
    <property type="molecule type" value="Genomic_DNA"/>
</dbReference>
<dbReference type="Gene3D" id="3.40.190.10">
    <property type="entry name" value="Periplasmic binding protein-like II"/>
    <property type="match status" value="2"/>
</dbReference>
<evidence type="ECO:0000256" key="3">
    <source>
        <dbReference type="ARBA" id="ARBA00023125"/>
    </source>
</evidence>
<dbReference type="PANTHER" id="PTHR30346">
    <property type="entry name" value="TRANSCRIPTIONAL DUAL REGULATOR HCAR-RELATED"/>
    <property type="match status" value="1"/>
</dbReference>
<evidence type="ECO:0000313" key="7">
    <source>
        <dbReference type="Proteomes" id="UP001589894"/>
    </source>
</evidence>
<evidence type="ECO:0000256" key="4">
    <source>
        <dbReference type="ARBA" id="ARBA00023163"/>
    </source>
</evidence>
<dbReference type="InterPro" id="IPR036388">
    <property type="entry name" value="WH-like_DNA-bd_sf"/>
</dbReference>
<dbReference type="PROSITE" id="PS50931">
    <property type="entry name" value="HTH_LYSR"/>
    <property type="match status" value="1"/>
</dbReference>
<dbReference type="SUPFAM" id="SSF46785">
    <property type="entry name" value="Winged helix' DNA-binding domain"/>
    <property type="match status" value="1"/>
</dbReference>
<dbReference type="Gene3D" id="1.10.10.10">
    <property type="entry name" value="Winged helix-like DNA-binding domain superfamily/Winged helix DNA-binding domain"/>
    <property type="match status" value="1"/>
</dbReference>
<feature type="domain" description="HTH lysR-type" evidence="5">
    <location>
        <begin position="7"/>
        <end position="61"/>
    </location>
</feature>
<keyword evidence="2" id="KW-0805">Transcription regulation</keyword>
<dbReference type="PANTHER" id="PTHR30346:SF0">
    <property type="entry name" value="HCA OPERON TRANSCRIPTIONAL ACTIVATOR HCAR"/>
    <property type="match status" value="1"/>
</dbReference>
<dbReference type="PRINTS" id="PR00039">
    <property type="entry name" value="HTHLYSR"/>
</dbReference>
<dbReference type="Proteomes" id="UP001589894">
    <property type="component" value="Unassembled WGS sequence"/>
</dbReference>
<dbReference type="Pfam" id="PF03466">
    <property type="entry name" value="LysR_substrate"/>
    <property type="match status" value="1"/>
</dbReference>
<comment type="similarity">
    <text evidence="1">Belongs to the LysR transcriptional regulatory family.</text>
</comment>
<dbReference type="CDD" id="cd08414">
    <property type="entry name" value="PBP2_LTTR_aromatics_like"/>
    <property type="match status" value="1"/>
</dbReference>
<dbReference type="RefSeq" id="WP_377342914.1">
    <property type="nucleotide sequence ID" value="NZ_JBHLUE010000026.1"/>
</dbReference>
<accession>A0ABV6P550</accession>
<reference evidence="6 7" key="1">
    <citation type="submission" date="2024-09" db="EMBL/GenBank/DDBJ databases">
        <authorList>
            <person name="Sun Q."/>
            <person name="Mori K."/>
        </authorList>
    </citation>
    <scope>NUCLEOTIDE SEQUENCE [LARGE SCALE GENOMIC DNA]</scope>
    <source>
        <strain evidence="6 7">TBRC 2205</strain>
    </source>
</reference>
<keyword evidence="3" id="KW-0238">DNA-binding</keyword>
<keyword evidence="4" id="KW-0804">Transcription</keyword>
<dbReference type="InterPro" id="IPR036390">
    <property type="entry name" value="WH_DNA-bd_sf"/>
</dbReference>
<dbReference type="SUPFAM" id="SSF53850">
    <property type="entry name" value="Periplasmic binding protein-like II"/>
    <property type="match status" value="1"/>
</dbReference>
<comment type="caution">
    <text evidence="6">The sequence shown here is derived from an EMBL/GenBank/DDBJ whole genome shotgun (WGS) entry which is preliminary data.</text>
</comment>
<keyword evidence="7" id="KW-1185">Reference proteome</keyword>
<dbReference type="Pfam" id="PF00126">
    <property type="entry name" value="HTH_1"/>
    <property type="match status" value="1"/>
</dbReference>
<evidence type="ECO:0000256" key="2">
    <source>
        <dbReference type="ARBA" id="ARBA00023015"/>
    </source>
</evidence>
<organism evidence="6 7">
    <name type="scientific">Plantactinospora siamensis</name>
    <dbReference type="NCBI Taxonomy" id="555372"/>
    <lineage>
        <taxon>Bacteria</taxon>
        <taxon>Bacillati</taxon>
        <taxon>Actinomycetota</taxon>
        <taxon>Actinomycetes</taxon>
        <taxon>Micromonosporales</taxon>
        <taxon>Micromonosporaceae</taxon>
        <taxon>Plantactinospora</taxon>
    </lineage>
</organism>
<sequence>MMSIAQRQLRALLMVADELHVGRAAERLGVTQPALSRQIAAIEKDLGMPLFSRVRRRFALTPAGEIVVAGARELLRRGDEVIREASRAHAGEVGSLRLGFVQSATYEVIPRLVSAFRAAHPDVVVNARAMTTLEQTEALRTGHLDAGLLRPVAALPGLTTRVISRDPLVVALPATHRLAGQEQVPLAALADEPFLLYFRDSGPIVHDTIIGCCLAAGFSPRIVQEAQLQTIPALVAAGLGISLLISPTPPHDPSQVVYRPIRDDLPLWDMALAWSAGNPSPTLARFLAVAQELSAPGDDAS</sequence>
<gene>
    <name evidence="6" type="ORF">ACFFHU_26145</name>
</gene>
<evidence type="ECO:0000313" key="6">
    <source>
        <dbReference type="EMBL" id="MFC0567607.1"/>
    </source>
</evidence>
<evidence type="ECO:0000256" key="1">
    <source>
        <dbReference type="ARBA" id="ARBA00009437"/>
    </source>
</evidence>
<name>A0ABV6P550_9ACTN</name>
<dbReference type="InterPro" id="IPR005119">
    <property type="entry name" value="LysR_subst-bd"/>
</dbReference>
<dbReference type="InterPro" id="IPR000847">
    <property type="entry name" value="LysR_HTH_N"/>
</dbReference>
<evidence type="ECO:0000259" key="5">
    <source>
        <dbReference type="PROSITE" id="PS50931"/>
    </source>
</evidence>